<dbReference type="Gene3D" id="4.10.60.10">
    <property type="entry name" value="Zinc finger, CCHC-type"/>
    <property type="match status" value="1"/>
</dbReference>
<sequence>MSKKVNFLRKVLAPRSASGGSRRLRGEVPEFSGDSIANPPPRRKRTHEDTPVKSKTSKRSRSETEKDSVVLDSDWELKFPLGKEEEATSDQEPQPGPSRTQRREQARDTSEESSSSESEAEEDPFDTGSENFEQSLLEEIKEVDSNFQSLGFASPLQNRRKYSQYLQEQNIERLNTLRRRHSLTGILNASGEVSYSEEVETFKSILDESKETFSKLRAAYNSLDTKLETTPEKEMAPDTIRDVDGEETEVINRPVMSMADSLMPRFNQTLTKVNLSNFFDDLRLWARGKNINERVLKTLLPLAIQNRLAREYLSIRKYDLIDDEISFEEFCAKFLDECPVEADEDFGSPFNLLSLRQPPNKKASHFVQRIRYLCGANWDTSEEGDYVKHIVPNLEADVSRYIVCRGMPRTYDGLIKIINEYELSGVVVNRSKLWANNQVDIFKKETGSDESPTLLIKSIFENNARQDQDRLVQEQIKQLTDKMENLQIGDQRTQHRTMNNSRFNNRGQFNRNFNNTPRCFNCNKTGHIAINCWQRGRQGNAPPQRTQFNHSNNQNRGFRRPFNNSGINRQGNFNNRNFQLNSNAQAFTPRMNRSLNA</sequence>
<evidence type="ECO:0000256" key="2">
    <source>
        <dbReference type="SAM" id="MobiDB-lite"/>
    </source>
</evidence>
<evidence type="ECO:0000259" key="3">
    <source>
        <dbReference type="PROSITE" id="PS50158"/>
    </source>
</evidence>
<proteinExistence type="predicted"/>
<dbReference type="InterPro" id="IPR036875">
    <property type="entry name" value="Znf_CCHC_sf"/>
</dbReference>
<feature type="domain" description="CCHC-type" evidence="3">
    <location>
        <begin position="518"/>
        <end position="532"/>
    </location>
</feature>
<protein>
    <recommendedName>
        <fullName evidence="3">CCHC-type domain-containing protein</fullName>
    </recommendedName>
</protein>
<evidence type="ECO:0000313" key="4">
    <source>
        <dbReference type="EMBL" id="CAL8119377.1"/>
    </source>
</evidence>
<dbReference type="EMBL" id="CAXLJM020000059">
    <property type="protein sequence ID" value="CAL8119377.1"/>
    <property type="molecule type" value="Genomic_DNA"/>
</dbReference>
<feature type="region of interest" description="Disordered" evidence="2">
    <location>
        <begin position="1"/>
        <end position="129"/>
    </location>
</feature>
<evidence type="ECO:0000313" key="5">
    <source>
        <dbReference type="Proteomes" id="UP001642540"/>
    </source>
</evidence>
<dbReference type="PROSITE" id="PS50158">
    <property type="entry name" value="ZF_CCHC"/>
    <property type="match status" value="1"/>
</dbReference>
<feature type="region of interest" description="Disordered" evidence="2">
    <location>
        <begin position="536"/>
        <end position="576"/>
    </location>
</feature>
<accession>A0ABP1R8J5</accession>
<reference evidence="4 5" key="1">
    <citation type="submission" date="2024-08" db="EMBL/GenBank/DDBJ databases">
        <authorList>
            <person name="Cucini C."/>
            <person name="Frati F."/>
        </authorList>
    </citation>
    <scope>NUCLEOTIDE SEQUENCE [LARGE SCALE GENOMIC DNA]</scope>
</reference>
<feature type="compositionally biased region" description="Basic and acidic residues" evidence="2">
    <location>
        <begin position="60"/>
        <end position="86"/>
    </location>
</feature>
<dbReference type="SUPFAM" id="SSF57756">
    <property type="entry name" value="Retrovirus zinc finger-like domains"/>
    <property type="match status" value="1"/>
</dbReference>
<name>A0ABP1R8J5_9HEXA</name>
<organism evidence="4 5">
    <name type="scientific">Orchesella dallaii</name>
    <dbReference type="NCBI Taxonomy" id="48710"/>
    <lineage>
        <taxon>Eukaryota</taxon>
        <taxon>Metazoa</taxon>
        <taxon>Ecdysozoa</taxon>
        <taxon>Arthropoda</taxon>
        <taxon>Hexapoda</taxon>
        <taxon>Collembola</taxon>
        <taxon>Entomobryomorpha</taxon>
        <taxon>Entomobryoidea</taxon>
        <taxon>Orchesellidae</taxon>
        <taxon>Orchesellinae</taxon>
        <taxon>Orchesella</taxon>
    </lineage>
</organism>
<keyword evidence="1" id="KW-0862">Zinc</keyword>
<dbReference type="Pfam" id="PF00098">
    <property type="entry name" value="zf-CCHC"/>
    <property type="match status" value="1"/>
</dbReference>
<dbReference type="InterPro" id="IPR001878">
    <property type="entry name" value="Znf_CCHC"/>
</dbReference>
<keyword evidence="5" id="KW-1185">Reference proteome</keyword>
<comment type="caution">
    <text evidence="4">The sequence shown here is derived from an EMBL/GenBank/DDBJ whole genome shotgun (WGS) entry which is preliminary data.</text>
</comment>
<feature type="compositionally biased region" description="Polar residues" evidence="2">
    <location>
        <begin position="541"/>
        <end position="567"/>
    </location>
</feature>
<dbReference type="Proteomes" id="UP001642540">
    <property type="component" value="Unassembled WGS sequence"/>
</dbReference>
<keyword evidence="1" id="KW-0863">Zinc-finger</keyword>
<keyword evidence="1" id="KW-0479">Metal-binding</keyword>
<feature type="compositionally biased region" description="Basic and acidic residues" evidence="2">
    <location>
        <begin position="101"/>
        <end position="110"/>
    </location>
</feature>
<gene>
    <name evidence="4" type="ORF">ODALV1_LOCUS18524</name>
</gene>
<dbReference type="SMART" id="SM00343">
    <property type="entry name" value="ZnF_C2HC"/>
    <property type="match status" value="1"/>
</dbReference>
<evidence type="ECO:0000256" key="1">
    <source>
        <dbReference type="PROSITE-ProRule" id="PRU00047"/>
    </source>
</evidence>